<dbReference type="OrthoDB" id="2272416at2759"/>
<sequence>MDPGRAAADDATTNALTPAQGTAPGGEAREAFLHMLSNWYNEFIRANPNDQPLPPPPIPQLTPVAPQVVEVVRREKPPVDRIQKQGVEEFRAKKDDDLEKAEFYLENTTRVFDELSCTSEECTKCVVSLLRDSAYQWWNTLVSVVPREKINWEFFQEEFRKKYISQRFIDQ</sequence>
<dbReference type="PANTHER" id="PTHR34482:SF36">
    <property type="entry name" value="RETROTRANSPOSON GAG DOMAIN-CONTAINING PROTEIN"/>
    <property type="match status" value="1"/>
</dbReference>
<reference evidence="3" key="1">
    <citation type="journal article" date="2019" name="Plant Biotechnol. J.">
        <title>Genome sequencing of the Australian wild diploid species Gossypium australe highlights disease resistance and delayed gland morphogenesis.</title>
        <authorList>
            <person name="Cai Y."/>
            <person name="Cai X."/>
            <person name="Wang Q."/>
            <person name="Wang P."/>
            <person name="Zhang Y."/>
            <person name="Cai C."/>
            <person name="Xu Y."/>
            <person name="Wang K."/>
            <person name="Zhou Z."/>
            <person name="Wang C."/>
            <person name="Geng S."/>
            <person name="Li B."/>
            <person name="Dong Q."/>
            <person name="Hou Y."/>
            <person name="Wang H."/>
            <person name="Ai P."/>
            <person name="Liu Z."/>
            <person name="Yi F."/>
            <person name="Sun M."/>
            <person name="An G."/>
            <person name="Cheng J."/>
            <person name="Zhang Y."/>
            <person name="Shi Q."/>
            <person name="Xie Y."/>
            <person name="Shi X."/>
            <person name="Chang Y."/>
            <person name="Huang F."/>
            <person name="Chen Y."/>
            <person name="Hong S."/>
            <person name="Mi L."/>
            <person name="Sun Q."/>
            <person name="Zhang L."/>
            <person name="Zhou B."/>
            <person name="Peng R."/>
            <person name="Zhang X."/>
            <person name="Liu F."/>
        </authorList>
    </citation>
    <scope>NUCLEOTIDE SEQUENCE [LARGE SCALE GENOMIC DNA]</scope>
    <source>
        <strain evidence="3">cv. PA1801</strain>
    </source>
</reference>
<evidence type="ECO:0000313" key="2">
    <source>
        <dbReference type="EMBL" id="KAA3470498.1"/>
    </source>
</evidence>
<feature type="compositionally biased region" description="Low complexity" evidence="1">
    <location>
        <begin position="9"/>
        <end position="19"/>
    </location>
</feature>
<organism evidence="2 3">
    <name type="scientific">Gossypium australe</name>
    <dbReference type="NCBI Taxonomy" id="47621"/>
    <lineage>
        <taxon>Eukaryota</taxon>
        <taxon>Viridiplantae</taxon>
        <taxon>Streptophyta</taxon>
        <taxon>Embryophyta</taxon>
        <taxon>Tracheophyta</taxon>
        <taxon>Spermatophyta</taxon>
        <taxon>Magnoliopsida</taxon>
        <taxon>eudicotyledons</taxon>
        <taxon>Gunneridae</taxon>
        <taxon>Pentapetalae</taxon>
        <taxon>rosids</taxon>
        <taxon>malvids</taxon>
        <taxon>Malvales</taxon>
        <taxon>Malvaceae</taxon>
        <taxon>Malvoideae</taxon>
        <taxon>Gossypium</taxon>
    </lineage>
</organism>
<name>A0A5B6VN76_9ROSI</name>
<dbReference type="AlphaFoldDB" id="A0A5B6VN76"/>
<gene>
    <name evidence="2" type="ORF">EPI10_016206</name>
</gene>
<keyword evidence="3" id="KW-1185">Reference proteome</keyword>
<dbReference type="PANTHER" id="PTHR34482">
    <property type="entry name" value="DNA DAMAGE-INDUCIBLE PROTEIN 1-LIKE"/>
    <property type="match status" value="1"/>
</dbReference>
<proteinExistence type="predicted"/>
<evidence type="ECO:0000256" key="1">
    <source>
        <dbReference type="SAM" id="MobiDB-lite"/>
    </source>
</evidence>
<feature type="region of interest" description="Disordered" evidence="1">
    <location>
        <begin position="1"/>
        <end position="25"/>
    </location>
</feature>
<protein>
    <submittedName>
        <fullName evidence="2">Protein MCM10</fullName>
    </submittedName>
</protein>
<accession>A0A5B6VN76</accession>
<dbReference type="EMBL" id="SMMG02000006">
    <property type="protein sequence ID" value="KAA3470498.1"/>
    <property type="molecule type" value="Genomic_DNA"/>
</dbReference>
<dbReference type="Proteomes" id="UP000325315">
    <property type="component" value="Unassembled WGS sequence"/>
</dbReference>
<comment type="caution">
    <text evidence="2">The sequence shown here is derived from an EMBL/GenBank/DDBJ whole genome shotgun (WGS) entry which is preliminary data.</text>
</comment>
<evidence type="ECO:0000313" key="3">
    <source>
        <dbReference type="Proteomes" id="UP000325315"/>
    </source>
</evidence>